<dbReference type="PANTHER" id="PTHR46074">
    <property type="entry name" value="CYSTEINE-RICH PROTEIN CRIP FAMILY MEMBER"/>
    <property type="match status" value="1"/>
</dbReference>
<keyword evidence="1" id="KW-0479">Metal-binding</keyword>
<proteinExistence type="predicted"/>
<evidence type="ECO:0000256" key="3">
    <source>
        <dbReference type="ARBA" id="ARBA00023038"/>
    </source>
</evidence>
<dbReference type="GO" id="GO:0008270">
    <property type="term" value="F:zinc ion binding"/>
    <property type="evidence" value="ECO:0007669"/>
    <property type="project" value="TreeGrafter"/>
</dbReference>
<reference evidence="5" key="1">
    <citation type="thesis" date="2021" institute="BYU ScholarsArchive" country="Provo, UT, USA">
        <title>Applications of and Algorithms for Genome Assembly and Genomic Analyses with an Emphasis on Marine Teleosts.</title>
        <authorList>
            <person name="Pickett B.D."/>
        </authorList>
    </citation>
    <scope>NUCLEOTIDE SEQUENCE</scope>
    <source>
        <strain evidence="5">HI-2016</strain>
    </source>
</reference>
<dbReference type="GO" id="GO:0010468">
    <property type="term" value="P:regulation of gene expression"/>
    <property type="evidence" value="ECO:0007669"/>
    <property type="project" value="TreeGrafter"/>
</dbReference>
<evidence type="ECO:0000256" key="1">
    <source>
        <dbReference type="ARBA" id="ARBA00022723"/>
    </source>
</evidence>
<dbReference type="PANTHER" id="PTHR46074:SF6">
    <property type="entry name" value="CYSTEINE-RICH PROTEIN 1 ISOFORM X1"/>
    <property type="match status" value="1"/>
</dbReference>
<keyword evidence="6" id="KW-1185">Reference proteome</keyword>
<dbReference type="AlphaFoldDB" id="A0A8T2NTF5"/>
<organism evidence="5 6">
    <name type="scientific">Albula glossodonta</name>
    <name type="common">roundjaw bonefish</name>
    <dbReference type="NCBI Taxonomy" id="121402"/>
    <lineage>
        <taxon>Eukaryota</taxon>
        <taxon>Metazoa</taxon>
        <taxon>Chordata</taxon>
        <taxon>Craniata</taxon>
        <taxon>Vertebrata</taxon>
        <taxon>Euteleostomi</taxon>
        <taxon>Actinopterygii</taxon>
        <taxon>Neopterygii</taxon>
        <taxon>Teleostei</taxon>
        <taxon>Albuliformes</taxon>
        <taxon>Albulidae</taxon>
        <taxon>Albula</taxon>
    </lineage>
</organism>
<name>A0A8T2NTF5_9TELE</name>
<keyword evidence="3" id="KW-0440">LIM domain</keyword>
<gene>
    <name evidence="5" type="ORF">JZ751_016472</name>
</gene>
<evidence type="ECO:0000259" key="4">
    <source>
        <dbReference type="Pfam" id="PF00412"/>
    </source>
</evidence>
<dbReference type="Proteomes" id="UP000824540">
    <property type="component" value="Unassembled WGS sequence"/>
</dbReference>
<evidence type="ECO:0000313" key="5">
    <source>
        <dbReference type="EMBL" id="KAG9342470.1"/>
    </source>
</evidence>
<sequence length="94" mass="10560">MEGCENERGGGMGRKQEGFEGEGVYERLPLMLSSSPLYVLKIHGEKKRSLGQDYHQLCLKCQQCKRQLTPGQHAEVTEDQCRIPVTVPLLSKVT</sequence>
<accession>A0A8T2NTF5</accession>
<dbReference type="InterPro" id="IPR001781">
    <property type="entry name" value="Znf_LIM"/>
</dbReference>
<evidence type="ECO:0000313" key="6">
    <source>
        <dbReference type="Proteomes" id="UP000824540"/>
    </source>
</evidence>
<dbReference type="GO" id="GO:0008630">
    <property type="term" value="P:intrinsic apoptotic signaling pathway in response to DNA damage"/>
    <property type="evidence" value="ECO:0007669"/>
    <property type="project" value="TreeGrafter"/>
</dbReference>
<dbReference type="Pfam" id="PF00412">
    <property type="entry name" value="LIM"/>
    <property type="match status" value="1"/>
</dbReference>
<keyword evidence="2" id="KW-0862">Zinc</keyword>
<evidence type="ECO:0000256" key="2">
    <source>
        <dbReference type="ARBA" id="ARBA00022833"/>
    </source>
</evidence>
<protein>
    <recommendedName>
        <fullName evidence="4">LIM zinc-binding domain-containing protein</fullName>
    </recommendedName>
</protein>
<feature type="domain" description="LIM zinc-binding" evidence="4">
    <location>
        <begin position="48"/>
        <end position="76"/>
    </location>
</feature>
<comment type="caution">
    <text evidence="5">The sequence shown here is derived from an EMBL/GenBank/DDBJ whole genome shotgun (WGS) entry which is preliminary data.</text>
</comment>
<dbReference type="Gene3D" id="2.10.110.10">
    <property type="entry name" value="Cysteine Rich Protein"/>
    <property type="match status" value="1"/>
</dbReference>
<dbReference type="EMBL" id="JAFBMS010000028">
    <property type="protein sequence ID" value="KAG9342470.1"/>
    <property type="molecule type" value="Genomic_DNA"/>
</dbReference>